<organism evidence="1 2">
    <name type="scientific">Colletotrichum liriopes</name>
    <dbReference type="NCBI Taxonomy" id="708192"/>
    <lineage>
        <taxon>Eukaryota</taxon>
        <taxon>Fungi</taxon>
        <taxon>Dikarya</taxon>
        <taxon>Ascomycota</taxon>
        <taxon>Pezizomycotina</taxon>
        <taxon>Sordariomycetes</taxon>
        <taxon>Hypocreomycetidae</taxon>
        <taxon>Glomerellales</taxon>
        <taxon>Glomerellaceae</taxon>
        <taxon>Colletotrichum</taxon>
        <taxon>Colletotrichum spaethianum species complex</taxon>
    </lineage>
</organism>
<reference evidence="1 2" key="1">
    <citation type="submission" date="2021-07" db="EMBL/GenBank/DDBJ databases">
        <title>Genome data of Colletotrichum spaethianum.</title>
        <authorList>
            <person name="Utami Y.D."/>
            <person name="Hiruma K."/>
        </authorList>
    </citation>
    <scope>NUCLEOTIDE SEQUENCE [LARGE SCALE GENOMIC DNA]</scope>
    <source>
        <strain evidence="1 2">MAFF 242679</strain>
    </source>
</reference>
<accession>A0AA37LVE4</accession>
<proteinExistence type="predicted"/>
<dbReference type="AlphaFoldDB" id="A0AA37LVE4"/>
<evidence type="ECO:0000313" key="1">
    <source>
        <dbReference type="EMBL" id="GJC86214.1"/>
    </source>
</evidence>
<name>A0AA37LVE4_9PEZI</name>
<gene>
    <name evidence="1" type="ORF">ColLi_09052</name>
</gene>
<keyword evidence="2" id="KW-1185">Reference proteome</keyword>
<dbReference type="Proteomes" id="UP001055172">
    <property type="component" value="Unassembled WGS sequence"/>
</dbReference>
<evidence type="ECO:0000313" key="2">
    <source>
        <dbReference type="Proteomes" id="UP001055172"/>
    </source>
</evidence>
<sequence>MAHDAAQEQALPELPPLVKLIETRWRWRGQLYDASEIPKDFVFGTEALDPVVIPNDRGNFVILSLLRRGHRRYRLDNELSEDSYYAGIEGGLFTPVFIRGAGRTPAPDMSNSYHGVLVGIASTRKPARLIIPPVEMLRPRQLAFLKVQSLSAEYHPGGEPAFRQVSKGEKESYQRNQQDAFLNGRGCGVFIEDPTAELDYNVLDHMKKENWELFRMNLPKLADIKIPKGLVDEIKSFLAKYPQDIVPINLAVSMAVVWWAYLNTVEYQPELIVSKRRYPLRIDQTMGDITRPVPDVDLAELILYSPHYFRIHEEHGLSAYGHIFRIVSFMYSKDEAYDAAFEIDPEDINHELVSRYVSQMNLKGKDWEEIVPPSFDGSRIPMPKNHGTRAPPSPELTASLMMPDIYSIGFAGYTNESTKAHGSKTRNVMMHGSWVPKHVLDDTNWAHLDRDHLGTESLLPYHGQEPHQLWTAPMTKVRSPWPEIATVDTPPPLPAKETRPSAAAAAGELQMSFATSDRGVPDAQNLRSREFGVRALTDYFRLHVADLRTAHDAGLISKLVTIGLDGHLTWPNQPKRLEEPPKLPSEINIKDLVAEDAASANRVPEKDRLILRVILEEDLADDKHVAQCLQPLRRIDVNNANLTTGIVKYTLSGTVGPIEKAMKRVLDYGNSIGDSKEDTFMNELVKPCCELLGLGVDGSSSECKDAIHRVERELHAAIINVEFVVRYQRENVESFKIAMNLITSAPCFRYISRLMLFNKRICRVELDDDDKKAWVGMFGASFKDDGGDD</sequence>
<protein>
    <submittedName>
        <fullName evidence="1">Uncharacterized protein</fullName>
    </submittedName>
</protein>
<comment type="caution">
    <text evidence="1">The sequence shown here is derived from an EMBL/GenBank/DDBJ whole genome shotgun (WGS) entry which is preliminary data.</text>
</comment>
<dbReference type="EMBL" id="BPPX01000020">
    <property type="protein sequence ID" value="GJC86214.1"/>
    <property type="molecule type" value="Genomic_DNA"/>
</dbReference>